<evidence type="ECO:0000313" key="8">
    <source>
        <dbReference type="EMBL" id="PWZ43822.1"/>
    </source>
</evidence>
<dbReference type="CDD" id="cd04476">
    <property type="entry name" value="RPA1_DBD_C"/>
    <property type="match status" value="1"/>
</dbReference>
<dbReference type="EMBL" id="NCVQ01000002">
    <property type="protein sequence ID" value="PWZ43822.1"/>
    <property type="molecule type" value="Genomic_DNA"/>
</dbReference>
<gene>
    <name evidence="8" type="primary">RPA1A_2</name>
    <name evidence="8" type="ORF">Zm00014a_013550</name>
</gene>
<dbReference type="Gene3D" id="2.40.50.140">
    <property type="entry name" value="Nucleic acid-binding proteins"/>
    <property type="match status" value="2"/>
</dbReference>
<evidence type="ECO:0000256" key="5">
    <source>
        <dbReference type="ARBA" id="ARBA00023125"/>
    </source>
</evidence>
<reference evidence="8 9" key="1">
    <citation type="journal article" date="2018" name="Nat. Genet.">
        <title>Extensive intraspecific gene order and gene structural variations between Mo17 and other maize genomes.</title>
        <authorList>
            <person name="Sun S."/>
            <person name="Zhou Y."/>
            <person name="Chen J."/>
            <person name="Shi J."/>
            <person name="Zhao H."/>
            <person name="Zhao H."/>
            <person name="Song W."/>
            <person name="Zhang M."/>
            <person name="Cui Y."/>
            <person name="Dong X."/>
            <person name="Liu H."/>
            <person name="Ma X."/>
            <person name="Jiao Y."/>
            <person name="Wang B."/>
            <person name="Wei X."/>
            <person name="Stein J.C."/>
            <person name="Glaubitz J.C."/>
            <person name="Lu F."/>
            <person name="Yu G."/>
            <person name="Liang C."/>
            <person name="Fengler K."/>
            <person name="Li B."/>
            <person name="Rafalski A."/>
            <person name="Schnable P.S."/>
            <person name="Ware D.H."/>
            <person name="Buckler E.S."/>
            <person name="Lai J."/>
        </authorList>
    </citation>
    <scope>NUCLEOTIDE SEQUENCE [LARGE SCALE GENOMIC DNA]</scope>
    <source>
        <strain evidence="9">cv. Missouri 17</strain>
        <tissue evidence="8">Seedling</tissue>
    </source>
</reference>
<dbReference type="Pfam" id="PF16900">
    <property type="entry name" value="REPA_OB_2"/>
    <property type="match status" value="1"/>
</dbReference>
<keyword evidence="3" id="KW-0863">Zinc-finger</keyword>
<keyword evidence="4" id="KW-0862">Zinc</keyword>
<dbReference type="ExpressionAtlas" id="A0A3L6G5E0">
    <property type="expression patterns" value="baseline and differential"/>
</dbReference>
<dbReference type="InterPro" id="IPR047192">
    <property type="entry name" value="Euk_RPA1_DBD_C"/>
</dbReference>
<dbReference type="CDD" id="cd04481">
    <property type="entry name" value="RPA1_DBD_B_like"/>
    <property type="match status" value="1"/>
</dbReference>
<dbReference type="GO" id="GO:0008270">
    <property type="term" value="F:zinc ion binding"/>
    <property type="evidence" value="ECO:0007669"/>
    <property type="project" value="UniProtKB-KW"/>
</dbReference>
<keyword evidence="5 8" id="KW-0238">DNA-binding</keyword>
<protein>
    <submittedName>
        <fullName evidence="8">Replication protein A DNA-binding subunit A</fullName>
    </submittedName>
</protein>
<evidence type="ECO:0000256" key="4">
    <source>
        <dbReference type="ARBA" id="ARBA00022833"/>
    </source>
</evidence>
<dbReference type="InterPro" id="IPR031657">
    <property type="entry name" value="REPA_OB_2"/>
</dbReference>
<evidence type="ECO:0000256" key="1">
    <source>
        <dbReference type="ARBA" id="ARBA00005690"/>
    </source>
</evidence>
<comment type="caution">
    <text evidence="8">The sequence shown here is derived from an EMBL/GenBank/DDBJ whole genome shotgun (WGS) entry which is preliminary data.</text>
</comment>
<feature type="domain" description="Replication protein A OB" evidence="7">
    <location>
        <begin position="83"/>
        <end position="166"/>
    </location>
</feature>
<comment type="similarity">
    <text evidence="1">Belongs to the replication factor A protein 1 family.</text>
</comment>
<evidence type="ECO:0000259" key="6">
    <source>
        <dbReference type="Pfam" id="PF08646"/>
    </source>
</evidence>
<evidence type="ECO:0000256" key="2">
    <source>
        <dbReference type="ARBA" id="ARBA00022723"/>
    </source>
</evidence>
<proteinExistence type="inferred from homology"/>
<dbReference type="AlphaFoldDB" id="A0A3L6G5E0"/>
<dbReference type="SUPFAM" id="SSF50249">
    <property type="entry name" value="Nucleic acid-binding proteins"/>
    <property type="match status" value="2"/>
</dbReference>
<dbReference type="InterPro" id="IPR013955">
    <property type="entry name" value="Rep_factor-A_C"/>
</dbReference>
<dbReference type="Pfam" id="PF08646">
    <property type="entry name" value="Rep_fac-A_C"/>
    <property type="match status" value="1"/>
</dbReference>
<dbReference type="InterPro" id="IPR012340">
    <property type="entry name" value="NA-bd_OB-fold"/>
</dbReference>
<dbReference type="PANTHER" id="PTHR47165">
    <property type="entry name" value="OS03G0429900 PROTEIN"/>
    <property type="match status" value="1"/>
</dbReference>
<dbReference type="GO" id="GO:0003677">
    <property type="term" value="F:DNA binding"/>
    <property type="evidence" value="ECO:0007669"/>
    <property type="project" value="UniProtKB-KW"/>
</dbReference>
<feature type="domain" description="Replication factor A C-terminal" evidence="6">
    <location>
        <begin position="240"/>
        <end position="338"/>
    </location>
</feature>
<evidence type="ECO:0000256" key="3">
    <source>
        <dbReference type="ARBA" id="ARBA00022771"/>
    </source>
</evidence>
<sequence length="482" mass="55169">MYAEVPQEAISTLQPQLQESMILIMRKIYVDNAKLSYKPVHGKYMIRLHPKTLLEKVNEDPQDFPKYTFHLTPFPELPQLEGNNEYFIDVIGRITALSDATPFQTSSGLVRMKRLIHLVDLRENKIELSLWGPRAEEFPGQEVFKASEMNHVIVIFVGTSVKSYRGSPPFLSGTAACCWYINLPDVYEINTFYASISEQYQPIQKLHIQTMNEMQIKIEQKSFLEMKLVDPFDDMSKRFECTMIVTRIADNEPWFYQGCTKCNTSTKYEGKTYICKQGHTSSQMVHRYKISLYATDGTCELEFVLFDERATSLIGKTAEKLLRHSNKYELPEEIKAIVGEKLTVVAKLFPGKSIKKTGPNKDNKDPTFDILSIKKRHGKDLLLSVFKKEEPAVPHSAGSSQLPKLPPLVPIEPKRQDLQTSGLEATSPHDLQLMDIDQTSCFDNLRVSYKRNFNAIDDSDKEETRGADQLSVFAKRTKMKNN</sequence>
<accession>A0A3L6G5E0</accession>
<name>A0A3L6G5E0_MAIZE</name>
<dbReference type="Proteomes" id="UP000251960">
    <property type="component" value="Chromosome 10"/>
</dbReference>
<evidence type="ECO:0000259" key="7">
    <source>
        <dbReference type="Pfam" id="PF16900"/>
    </source>
</evidence>
<evidence type="ECO:0000313" key="9">
    <source>
        <dbReference type="Proteomes" id="UP000251960"/>
    </source>
</evidence>
<keyword evidence="2" id="KW-0479">Metal-binding</keyword>
<organism evidence="8 9">
    <name type="scientific">Zea mays</name>
    <name type="common">Maize</name>
    <dbReference type="NCBI Taxonomy" id="4577"/>
    <lineage>
        <taxon>Eukaryota</taxon>
        <taxon>Viridiplantae</taxon>
        <taxon>Streptophyta</taxon>
        <taxon>Embryophyta</taxon>
        <taxon>Tracheophyta</taxon>
        <taxon>Spermatophyta</taxon>
        <taxon>Magnoliopsida</taxon>
        <taxon>Liliopsida</taxon>
        <taxon>Poales</taxon>
        <taxon>Poaceae</taxon>
        <taxon>PACMAD clade</taxon>
        <taxon>Panicoideae</taxon>
        <taxon>Andropogonodae</taxon>
        <taxon>Andropogoneae</taxon>
        <taxon>Tripsacinae</taxon>
        <taxon>Zea</taxon>
    </lineage>
</organism>
<dbReference type="PANTHER" id="PTHR47165:SF4">
    <property type="entry name" value="OS03G0429900 PROTEIN"/>
    <property type="match status" value="1"/>
</dbReference>